<evidence type="ECO:0000256" key="3">
    <source>
        <dbReference type="ARBA" id="ARBA00012816"/>
    </source>
</evidence>
<dbReference type="InterPro" id="IPR002312">
    <property type="entry name" value="Asp/Asn-tRNA-synth_IIb"/>
</dbReference>
<proteinExistence type="inferred from homology"/>
<evidence type="ECO:0000256" key="10">
    <source>
        <dbReference type="ARBA" id="ARBA00029886"/>
    </source>
</evidence>
<keyword evidence="9" id="KW-0030">Aminoacyl-tRNA synthetase</keyword>
<dbReference type="Gene3D" id="3.30.930.10">
    <property type="entry name" value="Bira Bifunctional Protein, Domain 2"/>
    <property type="match status" value="1"/>
</dbReference>
<feature type="domain" description="Aminoacyl-transfer RNA synthetases class-II family profile" evidence="12">
    <location>
        <begin position="327"/>
        <end position="551"/>
    </location>
</feature>
<reference evidence="13 14" key="1">
    <citation type="journal article" date="2019" name="Sci. Rep.">
        <title>Comparative genomics of chytrid fungi reveal insights into the obligate biotrophic and pathogenic lifestyle of Synchytrium endobioticum.</title>
        <authorList>
            <person name="van de Vossenberg B.T.L.H."/>
            <person name="Warris S."/>
            <person name="Nguyen H.D.T."/>
            <person name="van Gent-Pelzer M.P.E."/>
            <person name="Joly D.L."/>
            <person name="van de Geest H.C."/>
            <person name="Bonants P.J.M."/>
            <person name="Smith D.S."/>
            <person name="Levesque C.A."/>
            <person name="van der Lee T.A.J."/>
        </authorList>
    </citation>
    <scope>NUCLEOTIDE SEQUENCE [LARGE SCALE GENOMIC DNA]</scope>
    <source>
        <strain evidence="13 14">LEV6574</strain>
    </source>
</reference>
<keyword evidence="4" id="KW-0963">Cytoplasm</keyword>
<dbReference type="Pfam" id="PF00152">
    <property type="entry name" value="tRNA-synt_2"/>
    <property type="match status" value="2"/>
</dbReference>
<evidence type="ECO:0000256" key="8">
    <source>
        <dbReference type="ARBA" id="ARBA00022917"/>
    </source>
</evidence>
<keyword evidence="7" id="KW-0067">ATP-binding</keyword>
<comment type="subcellular location">
    <subcellularLocation>
        <location evidence="1">Cytoplasm</location>
    </subcellularLocation>
</comment>
<gene>
    <name evidence="13" type="ORF">SeLEV6574_g08007</name>
</gene>
<dbReference type="AlphaFoldDB" id="A0A507CAY1"/>
<dbReference type="InterPro" id="IPR048952">
    <property type="entry name" value="AsnRS_N"/>
</dbReference>
<dbReference type="GO" id="GO:0006421">
    <property type="term" value="P:asparaginyl-tRNA aminoacylation"/>
    <property type="evidence" value="ECO:0007669"/>
    <property type="project" value="TreeGrafter"/>
</dbReference>
<accession>A0A507CAY1</accession>
<evidence type="ECO:0000256" key="4">
    <source>
        <dbReference type="ARBA" id="ARBA00022490"/>
    </source>
</evidence>
<organism evidence="13 14">
    <name type="scientific">Synchytrium endobioticum</name>
    <dbReference type="NCBI Taxonomy" id="286115"/>
    <lineage>
        <taxon>Eukaryota</taxon>
        <taxon>Fungi</taxon>
        <taxon>Fungi incertae sedis</taxon>
        <taxon>Chytridiomycota</taxon>
        <taxon>Chytridiomycota incertae sedis</taxon>
        <taxon>Chytridiomycetes</taxon>
        <taxon>Synchytriales</taxon>
        <taxon>Synchytriaceae</taxon>
        <taxon>Synchytrium</taxon>
    </lineage>
</organism>
<dbReference type="InterPro" id="IPR006195">
    <property type="entry name" value="aa-tRNA-synth_II"/>
</dbReference>
<comment type="similarity">
    <text evidence="2">Belongs to the class-II aminoacyl-tRNA synthetase family.</text>
</comment>
<evidence type="ECO:0000256" key="9">
    <source>
        <dbReference type="ARBA" id="ARBA00023146"/>
    </source>
</evidence>
<dbReference type="GO" id="GO:0003676">
    <property type="term" value="F:nucleic acid binding"/>
    <property type="evidence" value="ECO:0007669"/>
    <property type="project" value="InterPro"/>
</dbReference>
<dbReference type="EMBL" id="QEAM01000681">
    <property type="protein sequence ID" value="TPX36782.1"/>
    <property type="molecule type" value="Genomic_DNA"/>
</dbReference>
<dbReference type="InterPro" id="IPR004364">
    <property type="entry name" value="Aa-tRNA-synt_II"/>
</dbReference>
<evidence type="ECO:0000256" key="6">
    <source>
        <dbReference type="ARBA" id="ARBA00022741"/>
    </source>
</evidence>
<keyword evidence="8" id="KW-0648">Protein biosynthesis</keyword>
<dbReference type="GO" id="GO:0005737">
    <property type="term" value="C:cytoplasm"/>
    <property type="evidence" value="ECO:0007669"/>
    <property type="project" value="UniProtKB-SubCell"/>
</dbReference>
<dbReference type="SUPFAM" id="SSF50249">
    <property type="entry name" value="Nucleic acid-binding proteins"/>
    <property type="match status" value="1"/>
</dbReference>
<dbReference type="Pfam" id="PF20917">
    <property type="entry name" value="AsnRS_N"/>
    <property type="match status" value="1"/>
</dbReference>
<dbReference type="SUPFAM" id="SSF55681">
    <property type="entry name" value="Class II aaRS and biotin synthetases"/>
    <property type="match status" value="1"/>
</dbReference>
<dbReference type="CDD" id="cd04323">
    <property type="entry name" value="AsnRS_cyto_like_N"/>
    <property type="match status" value="1"/>
</dbReference>
<evidence type="ECO:0000256" key="2">
    <source>
        <dbReference type="ARBA" id="ARBA00008226"/>
    </source>
</evidence>
<dbReference type="OrthoDB" id="1931232at2759"/>
<evidence type="ECO:0000256" key="1">
    <source>
        <dbReference type="ARBA" id="ARBA00004496"/>
    </source>
</evidence>
<dbReference type="Pfam" id="PF01336">
    <property type="entry name" value="tRNA_anti-codon"/>
    <property type="match status" value="1"/>
</dbReference>
<dbReference type="PANTHER" id="PTHR22594:SF16">
    <property type="entry name" value="ASPARAGINE--TRNA LIGASE, CYTOPLASMIC"/>
    <property type="match status" value="1"/>
</dbReference>
<dbReference type="InterPro" id="IPR004365">
    <property type="entry name" value="NA-bd_OB_tRNA"/>
</dbReference>
<sequence length="559" mass="62781">KKSATYQALSRFCVNELPRIKHQIPHINIMTKEVADASASSIALSTIPTLYVDETQGSDTDGCGSAKLPYKSVDSDYVEISGAALKKARKTYEGNVKKVQKAAAKASLEAEEGAQRAAEEAARIETAKAIILEQDPSLPTAKKIKIKDCTDYRDTRVLVYGWVHRHRVQSKDLAFVVLRDGTGFLQCVLSGKLNHSYDALTLTMESTLAVYGFIKELPEGNHELVVDYWEVIGKAPGGDEAIAYKVGPKASPDLLLDQRHLVIRGEESSSILKMRAAVLKAFRDFFDSREITEVTPPLMVQTQVEGGATLFGFNYYGETPTLRTESFRAEKSHTRRHLSEYTHCEAELAFVGFDDLLSVIEDMVCDVIDRIMKSPVHKSILESLNPGFRPPKKPFRRMKYADAIKWLREHGVTKDGKDGSAEFYEFGEDIPEAPERRMTDIIGEPIMLTNFPAEIKSFYMKKDLLDPRLTESVDLLMPGVGEIIGGSMRISELDELFGGFKREGIDPSPYYWFIDQRKYGTCEHGGFGLGIERFLAWLLNRFTVREVCLYPRFVGRCKP</sequence>
<evidence type="ECO:0000256" key="7">
    <source>
        <dbReference type="ARBA" id="ARBA00022840"/>
    </source>
</evidence>
<comment type="caution">
    <text evidence="13">The sequence shown here is derived from an EMBL/GenBank/DDBJ whole genome shotgun (WGS) entry which is preliminary data.</text>
</comment>
<dbReference type="Gene3D" id="2.40.50.140">
    <property type="entry name" value="Nucleic acid-binding proteins"/>
    <property type="match status" value="1"/>
</dbReference>
<dbReference type="EC" id="6.1.1.22" evidence="3"/>
<comment type="catalytic activity">
    <reaction evidence="11">
        <text>tRNA(Asn) + L-asparagine + ATP = L-asparaginyl-tRNA(Asn) + AMP + diphosphate + H(+)</text>
        <dbReference type="Rhea" id="RHEA:11180"/>
        <dbReference type="Rhea" id="RHEA-COMP:9659"/>
        <dbReference type="Rhea" id="RHEA-COMP:9674"/>
        <dbReference type="ChEBI" id="CHEBI:15378"/>
        <dbReference type="ChEBI" id="CHEBI:30616"/>
        <dbReference type="ChEBI" id="CHEBI:33019"/>
        <dbReference type="ChEBI" id="CHEBI:58048"/>
        <dbReference type="ChEBI" id="CHEBI:78442"/>
        <dbReference type="ChEBI" id="CHEBI:78515"/>
        <dbReference type="ChEBI" id="CHEBI:456215"/>
        <dbReference type="EC" id="6.1.1.22"/>
    </reaction>
</comment>
<dbReference type="InterPro" id="IPR045864">
    <property type="entry name" value="aa-tRNA-synth_II/BPL/LPL"/>
</dbReference>
<evidence type="ECO:0000259" key="12">
    <source>
        <dbReference type="PROSITE" id="PS50862"/>
    </source>
</evidence>
<feature type="non-terminal residue" evidence="13">
    <location>
        <position position="1"/>
    </location>
</feature>
<dbReference type="GO" id="GO:0004816">
    <property type="term" value="F:asparagine-tRNA ligase activity"/>
    <property type="evidence" value="ECO:0007669"/>
    <property type="project" value="UniProtKB-EC"/>
</dbReference>
<name>A0A507CAY1_9FUNG</name>
<dbReference type="PRINTS" id="PR01042">
    <property type="entry name" value="TRNASYNTHASP"/>
</dbReference>
<dbReference type="PANTHER" id="PTHR22594">
    <property type="entry name" value="ASPARTYL/LYSYL-TRNA SYNTHETASE"/>
    <property type="match status" value="1"/>
</dbReference>
<evidence type="ECO:0000313" key="14">
    <source>
        <dbReference type="Proteomes" id="UP000320475"/>
    </source>
</evidence>
<dbReference type="GO" id="GO:0005524">
    <property type="term" value="F:ATP binding"/>
    <property type="evidence" value="ECO:0007669"/>
    <property type="project" value="UniProtKB-KW"/>
</dbReference>
<evidence type="ECO:0000256" key="11">
    <source>
        <dbReference type="ARBA" id="ARBA00047844"/>
    </source>
</evidence>
<evidence type="ECO:0000313" key="13">
    <source>
        <dbReference type="EMBL" id="TPX36782.1"/>
    </source>
</evidence>
<dbReference type="InterPro" id="IPR012340">
    <property type="entry name" value="NA-bd_OB-fold"/>
</dbReference>
<keyword evidence="6" id="KW-0547">Nucleotide-binding</keyword>
<dbReference type="PROSITE" id="PS50862">
    <property type="entry name" value="AA_TRNA_LIGASE_II"/>
    <property type="match status" value="1"/>
</dbReference>
<evidence type="ECO:0000256" key="5">
    <source>
        <dbReference type="ARBA" id="ARBA00022598"/>
    </source>
</evidence>
<dbReference type="Proteomes" id="UP000320475">
    <property type="component" value="Unassembled WGS sequence"/>
</dbReference>
<keyword evidence="5 13" id="KW-0436">Ligase</keyword>
<protein>
    <recommendedName>
        <fullName evidence="3">asparagine--tRNA ligase</fullName>
        <ecNumber evidence="3">6.1.1.22</ecNumber>
    </recommendedName>
    <alternativeName>
        <fullName evidence="10">Asparaginyl-tRNA synthetase</fullName>
    </alternativeName>
</protein>
<dbReference type="VEuPathDB" id="FungiDB:SeMB42_g06314"/>